<protein>
    <submittedName>
        <fullName evidence="3">Uncharacterized protein</fullName>
    </submittedName>
</protein>
<evidence type="ECO:0000313" key="2">
    <source>
        <dbReference type="EMBL" id="MCD1654446.1"/>
    </source>
</evidence>
<dbReference type="EMBL" id="JAINWA010000001">
    <property type="protein sequence ID" value="MCD1654446.1"/>
    <property type="molecule type" value="Genomic_DNA"/>
</dbReference>
<sequence length="126" mass="14552">MSTYVYKSGYTNSYFMPVAIKLVEHVMTVNDDGTFEQSVILQYVDDTVSISSYSGTYTFSDTEITLQTTRGFSDNDIIPEDRLPGNESYLRQKKSITAKEVYFSESPERDEYNQLKYPIILTYTKK</sequence>
<dbReference type="EMBL" id="JAINWA010000003">
    <property type="protein sequence ID" value="MCD1656202.1"/>
    <property type="molecule type" value="Genomic_DNA"/>
</dbReference>
<keyword evidence="4" id="KW-1185">Reference proteome</keyword>
<accession>A0AAE3JJB0</accession>
<proteinExistence type="predicted"/>
<evidence type="ECO:0000313" key="3">
    <source>
        <dbReference type="EMBL" id="MCD1656202.1"/>
    </source>
</evidence>
<dbReference type="EMBL" id="JAINWA010000001">
    <property type="protein sequence ID" value="MCD1653101.1"/>
    <property type="molecule type" value="Genomic_DNA"/>
</dbReference>
<organism evidence="3 4">
    <name type="scientific">Teretinema zuelzerae</name>
    <dbReference type="NCBI Taxonomy" id="156"/>
    <lineage>
        <taxon>Bacteria</taxon>
        <taxon>Pseudomonadati</taxon>
        <taxon>Spirochaetota</taxon>
        <taxon>Spirochaetia</taxon>
        <taxon>Spirochaetales</taxon>
        <taxon>Treponemataceae</taxon>
        <taxon>Teretinema</taxon>
    </lineage>
</organism>
<dbReference type="RefSeq" id="WP_230751987.1">
    <property type="nucleotide sequence ID" value="NZ_JAINWA010000001.1"/>
</dbReference>
<evidence type="ECO:0000313" key="1">
    <source>
        <dbReference type="EMBL" id="MCD1653101.1"/>
    </source>
</evidence>
<gene>
    <name evidence="1" type="ORF">K7J14_00050</name>
    <name evidence="2" type="ORF">K7J14_06975</name>
    <name evidence="3" type="ORF">K7J14_16025</name>
</gene>
<evidence type="ECO:0000313" key="4">
    <source>
        <dbReference type="Proteomes" id="UP001198163"/>
    </source>
</evidence>
<dbReference type="AlphaFoldDB" id="A0AAE3JJB0"/>
<name>A0AAE3JJB0_9SPIR</name>
<dbReference type="Proteomes" id="UP001198163">
    <property type="component" value="Unassembled WGS sequence"/>
</dbReference>
<comment type="caution">
    <text evidence="3">The sequence shown here is derived from an EMBL/GenBank/DDBJ whole genome shotgun (WGS) entry which is preliminary data.</text>
</comment>
<reference evidence="3" key="1">
    <citation type="submission" date="2021-08" db="EMBL/GenBank/DDBJ databases">
        <title>Comparative analyses of Brucepasteria parasyntrophica and Teretinema zuelzerae.</title>
        <authorList>
            <person name="Song Y."/>
            <person name="Brune A."/>
        </authorList>
    </citation>
    <scope>NUCLEOTIDE SEQUENCE</scope>
    <source>
        <strain evidence="3">DSM 1903</strain>
    </source>
</reference>